<dbReference type="RefSeq" id="WP_093322715.1">
    <property type="nucleotide sequence ID" value="NZ_FOAF01000001.1"/>
</dbReference>
<dbReference type="FunFam" id="1.10.3730.20:FF:000001">
    <property type="entry name" value="Quaternary ammonium compound resistance transporter SugE"/>
    <property type="match status" value="1"/>
</dbReference>
<feature type="transmembrane region" description="Helical" evidence="9">
    <location>
        <begin position="32"/>
        <end position="52"/>
    </location>
</feature>
<protein>
    <submittedName>
        <fullName evidence="10">Small multidrug resistance pump</fullName>
    </submittedName>
</protein>
<dbReference type="GO" id="GO:0015297">
    <property type="term" value="F:antiporter activity"/>
    <property type="evidence" value="ECO:0007669"/>
    <property type="project" value="TreeGrafter"/>
</dbReference>
<dbReference type="PANTHER" id="PTHR30561:SF1">
    <property type="entry name" value="MULTIDRUG TRANSPORTER EMRE"/>
    <property type="match status" value="1"/>
</dbReference>
<evidence type="ECO:0000256" key="2">
    <source>
        <dbReference type="ARBA" id="ARBA00022448"/>
    </source>
</evidence>
<dbReference type="InterPro" id="IPR045324">
    <property type="entry name" value="Small_multidrug_res"/>
</dbReference>
<evidence type="ECO:0000256" key="1">
    <source>
        <dbReference type="ARBA" id="ARBA00004651"/>
    </source>
</evidence>
<keyword evidence="4 8" id="KW-0812">Transmembrane</keyword>
<feature type="transmembrane region" description="Helical" evidence="9">
    <location>
        <begin position="86"/>
        <end position="105"/>
    </location>
</feature>
<sequence length="111" mass="12007">MNKSYLFLMVAILLETIATTSLKTSEQFTKPLFTAITIIGYVGAFYFLSLTLKSMPIGIAYALWSGVGIILISVTGILLFKQVPDLPAILGILLIIAGVIVINLFSKTSVH</sequence>
<evidence type="ECO:0000256" key="7">
    <source>
        <dbReference type="ARBA" id="ARBA00038032"/>
    </source>
</evidence>
<dbReference type="GO" id="GO:1990961">
    <property type="term" value="P:xenobiotic detoxification by transmembrane export across the plasma membrane"/>
    <property type="evidence" value="ECO:0007669"/>
    <property type="project" value="UniProtKB-ARBA"/>
</dbReference>
<keyword evidence="6 9" id="KW-0472">Membrane</keyword>
<organism evidence="10 11">
    <name type="scientific">Olivibacter domesticus</name>
    <name type="common">Pseudosphingobacterium domesticum</name>
    <dbReference type="NCBI Taxonomy" id="407022"/>
    <lineage>
        <taxon>Bacteria</taxon>
        <taxon>Pseudomonadati</taxon>
        <taxon>Bacteroidota</taxon>
        <taxon>Sphingobacteriia</taxon>
        <taxon>Sphingobacteriales</taxon>
        <taxon>Sphingobacteriaceae</taxon>
        <taxon>Olivibacter</taxon>
    </lineage>
</organism>
<reference evidence="11" key="1">
    <citation type="submission" date="2016-10" db="EMBL/GenBank/DDBJ databases">
        <authorList>
            <person name="Varghese N."/>
            <person name="Submissions S."/>
        </authorList>
    </citation>
    <scope>NUCLEOTIDE SEQUENCE [LARGE SCALE GENOMIC DNA]</scope>
    <source>
        <strain evidence="11">DSM 18733</strain>
    </source>
</reference>
<evidence type="ECO:0000313" key="11">
    <source>
        <dbReference type="Proteomes" id="UP000199421"/>
    </source>
</evidence>
<dbReference type="EMBL" id="FOAF01000001">
    <property type="protein sequence ID" value="SEL07310.1"/>
    <property type="molecule type" value="Genomic_DNA"/>
</dbReference>
<evidence type="ECO:0000256" key="4">
    <source>
        <dbReference type="ARBA" id="ARBA00022692"/>
    </source>
</evidence>
<evidence type="ECO:0000313" key="10">
    <source>
        <dbReference type="EMBL" id="SEL07310.1"/>
    </source>
</evidence>
<dbReference type="GO" id="GO:0005886">
    <property type="term" value="C:plasma membrane"/>
    <property type="evidence" value="ECO:0007669"/>
    <property type="project" value="UniProtKB-SubCell"/>
</dbReference>
<accession>A0A1H7M7L8</accession>
<dbReference type="InterPro" id="IPR000390">
    <property type="entry name" value="Small_drug/metabolite_transptr"/>
</dbReference>
<dbReference type="Gene3D" id="1.10.3730.20">
    <property type="match status" value="1"/>
</dbReference>
<dbReference type="InterPro" id="IPR037185">
    <property type="entry name" value="EmrE-like"/>
</dbReference>
<dbReference type="GO" id="GO:0015220">
    <property type="term" value="F:choline transmembrane transporter activity"/>
    <property type="evidence" value="ECO:0007669"/>
    <property type="project" value="TreeGrafter"/>
</dbReference>
<keyword evidence="5 9" id="KW-1133">Transmembrane helix</keyword>
<dbReference type="GO" id="GO:0015199">
    <property type="term" value="F:amino-acid betaine transmembrane transporter activity"/>
    <property type="evidence" value="ECO:0007669"/>
    <property type="project" value="TreeGrafter"/>
</dbReference>
<keyword evidence="2" id="KW-0813">Transport</keyword>
<dbReference type="AlphaFoldDB" id="A0A1H7M7L8"/>
<dbReference type="OrthoDB" id="21828at2"/>
<evidence type="ECO:0000256" key="3">
    <source>
        <dbReference type="ARBA" id="ARBA00022475"/>
    </source>
</evidence>
<keyword evidence="3" id="KW-1003">Cell membrane</keyword>
<proteinExistence type="inferred from homology"/>
<comment type="similarity">
    <text evidence="7 8">Belongs to the drug/metabolite transporter (DMT) superfamily. Small multidrug resistance (SMR) (TC 2.A.7.1) family.</text>
</comment>
<keyword evidence="11" id="KW-1185">Reference proteome</keyword>
<dbReference type="Pfam" id="PF00893">
    <property type="entry name" value="Multi_Drug_Res"/>
    <property type="match status" value="1"/>
</dbReference>
<evidence type="ECO:0000256" key="8">
    <source>
        <dbReference type="RuleBase" id="RU003942"/>
    </source>
</evidence>
<dbReference type="GO" id="GO:0031460">
    <property type="term" value="P:glycine betaine transport"/>
    <property type="evidence" value="ECO:0007669"/>
    <property type="project" value="TreeGrafter"/>
</dbReference>
<dbReference type="Proteomes" id="UP000199421">
    <property type="component" value="Unassembled WGS sequence"/>
</dbReference>
<evidence type="ECO:0000256" key="6">
    <source>
        <dbReference type="ARBA" id="ARBA00023136"/>
    </source>
</evidence>
<dbReference type="PANTHER" id="PTHR30561">
    <property type="entry name" value="SMR FAMILY PROTON-DEPENDENT DRUG EFFLUX TRANSPORTER SUGE"/>
    <property type="match status" value="1"/>
</dbReference>
<comment type="subcellular location">
    <subcellularLocation>
        <location evidence="1 8">Cell membrane</location>
        <topology evidence="1 8">Multi-pass membrane protein</topology>
    </subcellularLocation>
</comment>
<name>A0A1H7M7L8_OLID1</name>
<evidence type="ECO:0000256" key="9">
    <source>
        <dbReference type="SAM" id="Phobius"/>
    </source>
</evidence>
<feature type="transmembrane region" description="Helical" evidence="9">
    <location>
        <begin position="59"/>
        <end position="80"/>
    </location>
</feature>
<evidence type="ECO:0000256" key="5">
    <source>
        <dbReference type="ARBA" id="ARBA00022989"/>
    </source>
</evidence>
<dbReference type="SUPFAM" id="SSF103481">
    <property type="entry name" value="Multidrug resistance efflux transporter EmrE"/>
    <property type="match status" value="1"/>
</dbReference>
<gene>
    <name evidence="10" type="ORF">SAMN05661044_01899</name>
</gene>